<dbReference type="Pfam" id="PF02230">
    <property type="entry name" value="Abhydrolase_2"/>
    <property type="match status" value="1"/>
</dbReference>
<comment type="similarity">
    <text evidence="1">Belongs to the AB hydrolase superfamily. AB hydrolase 2 family.</text>
</comment>
<evidence type="ECO:0000256" key="2">
    <source>
        <dbReference type="ARBA" id="ARBA00022801"/>
    </source>
</evidence>
<accession>A0ABV6IT22</accession>
<dbReference type="RefSeq" id="WP_377051519.1">
    <property type="nucleotide sequence ID" value="NZ_JBHLVZ010000037.1"/>
</dbReference>
<dbReference type="GO" id="GO:0016787">
    <property type="term" value="F:hydrolase activity"/>
    <property type="evidence" value="ECO:0007669"/>
    <property type="project" value="UniProtKB-KW"/>
</dbReference>
<dbReference type="Gene3D" id="3.40.50.1820">
    <property type="entry name" value="alpha/beta hydrolase"/>
    <property type="match status" value="1"/>
</dbReference>
<evidence type="ECO:0000313" key="5">
    <source>
        <dbReference type="Proteomes" id="UP001589789"/>
    </source>
</evidence>
<feature type="domain" description="Phospholipase/carboxylesterase/thioesterase" evidence="3">
    <location>
        <begin position="19"/>
        <end position="216"/>
    </location>
</feature>
<protein>
    <submittedName>
        <fullName evidence="4">Alpha/beta hydrolase</fullName>
    </submittedName>
</protein>
<sequence>MPDLDGASLDGPRWGPASKGRIKQIVFLLHGLGADGNDLIDLAPRWAQAVPDALFISPHAPTPYQGAPFGRQWFGLTDRDPARMEAGVRAAVPALDAAITRECRAAGIPETNVMLMGFSQGAMTALFCGLRRATPPAAILAFSGILLGPASLGAELRGRPPVLLVHGEADEVVPVAGSRVAERELRDAGVPVEAVYSPRLGHGIDDAGLAAGALFLQRAAAGLPEP</sequence>
<name>A0ABV6IT22_9PROT</name>
<proteinExistence type="inferred from homology"/>
<dbReference type="InterPro" id="IPR029058">
    <property type="entry name" value="AB_hydrolase_fold"/>
</dbReference>
<keyword evidence="5" id="KW-1185">Reference proteome</keyword>
<dbReference type="PANTHER" id="PTHR10655">
    <property type="entry name" value="LYSOPHOSPHOLIPASE-RELATED"/>
    <property type="match status" value="1"/>
</dbReference>
<evidence type="ECO:0000259" key="3">
    <source>
        <dbReference type="Pfam" id="PF02230"/>
    </source>
</evidence>
<organism evidence="4 5">
    <name type="scientific">Muricoccus vinaceus</name>
    <dbReference type="NCBI Taxonomy" id="424704"/>
    <lineage>
        <taxon>Bacteria</taxon>
        <taxon>Pseudomonadati</taxon>
        <taxon>Pseudomonadota</taxon>
        <taxon>Alphaproteobacteria</taxon>
        <taxon>Acetobacterales</taxon>
        <taxon>Roseomonadaceae</taxon>
        <taxon>Muricoccus</taxon>
    </lineage>
</organism>
<evidence type="ECO:0000256" key="1">
    <source>
        <dbReference type="ARBA" id="ARBA00006499"/>
    </source>
</evidence>
<keyword evidence="2 4" id="KW-0378">Hydrolase</keyword>
<comment type="caution">
    <text evidence="4">The sequence shown here is derived from an EMBL/GenBank/DDBJ whole genome shotgun (WGS) entry which is preliminary data.</text>
</comment>
<dbReference type="EMBL" id="JBHLVZ010000037">
    <property type="protein sequence ID" value="MFC0386754.1"/>
    <property type="molecule type" value="Genomic_DNA"/>
</dbReference>
<dbReference type="SUPFAM" id="SSF53474">
    <property type="entry name" value="alpha/beta-Hydrolases"/>
    <property type="match status" value="1"/>
</dbReference>
<evidence type="ECO:0000313" key="4">
    <source>
        <dbReference type="EMBL" id="MFC0386754.1"/>
    </source>
</evidence>
<reference evidence="4 5" key="1">
    <citation type="submission" date="2024-09" db="EMBL/GenBank/DDBJ databases">
        <authorList>
            <person name="Sun Q."/>
            <person name="Mori K."/>
        </authorList>
    </citation>
    <scope>NUCLEOTIDE SEQUENCE [LARGE SCALE GENOMIC DNA]</scope>
    <source>
        <strain evidence="4 5">CCM 7468</strain>
    </source>
</reference>
<dbReference type="Proteomes" id="UP001589789">
    <property type="component" value="Unassembled WGS sequence"/>
</dbReference>
<dbReference type="InterPro" id="IPR003140">
    <property type="entry name" value="PLipase/COase/thioEstase"/>
</dbReference>
<dbReference type="PANTHER" id="PTHR10655:SF17">
    <property type="entry name" value="LYSOPHOSPHOLIPASE-LIKE PROTEIN 1"/>
    <property type="match status" value="1"/>
</dbReference>
<dbReference type="InterPro" id="IPR050565">
    <property type="entry name" value="LYPA1-2/EST-like"/>
</dbReference>
<gene>
    <name evidence="4" type="ORF">ACFFIC_14535</name>
</gene>